<dbReference type="AlphaFoldDB" id="C0EBQ5"/>
<reference evidence="1 2" key="1">
    <citation type="submission" date="2009-01" db="EMBL/GenBank/DDBJ databases">
        <authorList>
            <person name="Fulton L."/>
            <person name="Clifton S."/>
            <person name="Fulton B."/>
            <person name="Xu J."/>
            <person name="Minx P."/>
            <person name="Pepin K.H."/>
            <person name="Johnson M."/>
            <person name="Bhonagiri V."/>
            <person name="Nash W.E."/>
            <person name="Mardis E.R."/>
            <person name="Wilson R.K."/>
        </authorList>
    </citation>
    <scope>NUCLEOTIDE SEQUENCE [LARGE SCALE GENOMIC DNA]</scope>
    <source>
        <strain evidence="1 2">DSM 5476</strain>
    </source>
</reference>
<reference evidence="1 2" key="2">
    <citation type="submission" date="2009-02" db="EMBL/GenBank/DDBJ databases">
        <title>Draft genome sequence of Clostridium methylpentosum (DSM 5476).</title>
        <authorList>
            <person name="Sudarsanam P."/>
            <person name="Ley R."/>
            <person name="Guruge J."/>
            <person name="Turnbaugh P.J."/>
            <person name="Mahowald M."/>
            <person name="Liep D."/>
            <person name="Gordon J."/>
        </authorList>
    </citation>
    <scope>NUCLEOTIDE SEQUENCE [LARGE SCALE GENOMIC DNA]</scope>
    <source>
        <strain evidence="1 2">DSM 5476</strain>
    </source>
</reference>
<comment type="caution">
    <text evidence="1">The sequence shown here is derived from an EMBL/GenBank/DDBJ whole genome shotgun (WGS) entry which is preliminary data.</text>
</comment>
<keyword evidence="2" id="KW-1185">Reference proteome</keyword>
<dbReference type="Proteomes" id="UP000003340">
    <property type="component" value="Unassembled WGS sequence"/>
</dbReference>
<sequence length="50" mass="5518">MPVRSLFSADFLQAFLSPKPCCTNAYPFQPTFSAAVPAPLPSTSPHRFFE</sequence>
<evidence type="ECO:0000313" key="1">
    <source>
        <dbReference type="EMBL" id="EEG31109.1"/>
    </source>
</evidence>
<accession>C0EBQ5</accession>
<dbReference type="EMBL" id="ACEC01000044">
    <property type="protein sequence ID" value="EEG31109.1"/>
    <property type="molecule type" value="Genomic_DNA"/>
</dbReference>
<proteinExistence type="predicted"/>
<organism evidence="1 2">
    <name type="scientific">[Clostridium] methylpentosum DSM 5476</name>
    <dbReference type="NCBI Taxonomy" id="537013"/>
    <lineage>
        <taxon>Bacteria</taxon>
        <taxon>Bacillati</taxon>
        <taxon>Bacillota</taxon>
        <taxon>Clostridia</taxon>
        <taxon>Eubacteriales</taxon>
        <taxon>Oscillospiraceae</taxon>
        <taxon>Oscillospiraceae incertae sedis</taxon>
    </lineage>
</organism>
<protein>
    <submittedName>
        <fullName evidence="1">Uncharacterized protein</fullName>
    </submittedName>
</protein>
<name>C0EBQ5_9FIRM</name>
<evidence type="ECO:0000313" key="2">
    <source>
        <dbReference type="Proteomes" id="UP000003340"/>
    </source>
</evidence>
<dbReference type="HOGENOM" id="CLU_3116391_0_0_9"/>
<gene>
    <name evidence="1" type="ORF">CLOSTMETH_01273</name>
</gene>